<proteinExistence type="predicted"/>
<gene>
    <name evidence="3" type="ORF">LTRI10_LOCUS42261</name>
</gene>
<protein>
    <submittedName>
        <fullName evidence="3">Uncharacterized protein</fullName>
    </submittedName>
</protein>
<feature type="compositionally biased region" description="Low complexity" evidence="1">
    <location>
        <begin position="105"/>
        <end position="116"/>
    </location>
</feature>
<dbReference type="EMBL" id="OZ034820">
    <property type="protein sequence ID" value="CAL1402249.1"/>
    <property type="molecule type" value="Genomic_DNA"/>
</dbReference>
<keyword evidence="2" id="KW-0812">Transmembrane</keyword>
<sequence length="155" mass="17656">MHPLKRVRRYTPIKSWRFWLPHSLALEADEPALESSSGATSILISPVLEMRKLQTVLNKIYPSGMKSMIGHRIVKWWWFKVFIVTLVSTVRSWLIDLLSPTSSPDCGGADAAGADSDGLDVHKNQSKFEKATNQDWSKHILPLRDEKHTRPPDRV</sequence>
<evidence type="ECO:0000256" key="1">
    <source>
        <dbReference type="SAM" id="MobiDB-lite"/>
    </source>
</evidence>
<keyword evidence="4" id="KW-1185">Reference proteome</keyword>
<evidence type="ECO:0000256" key="2">
    <source>
        <dbReference type="SAM" id="Phobius"/>
    </source>
</evidence>
<accession>A0AAV2FW96</accession>
<reference evidence="3 4" key="1">
    <citation type="submission" date="2024-04" db="EMBL/GenBank/DDBJ databases">
        <authorList>
            <person name="Fracassetti M."/>
        </authorList>
    </citation>
    <scope>NUCLEOTIDE SEQUENCE [LARGE SCALE GENOMIC DNA]</scope>
</reference>
<evidence type="ECO:0000313" key="3">
    <source>
        <dbReference type="EMBL" id="CAL1402249.1"/>
    </source>
</evidence>
<feature type="compositionally biased region" description="Basic and acidic residues" evidence="1">
    <location>
        <begin position="119"/>
        <end position="155"/>
    </location>
</feature>
<organism evidence="3 4">
    <name type="scientific">Linum trigynum</name>
    <dbReference type="NCBI Taxonomy" id="586398"/>
    <lineage>
        <taxon>Eukaryota</taxon>
        <taxon>Viridiplantae</taxon>
        <taxon>Streptophyta</taxon>
        <taxon>Embryophyta</taxon>
        <taxon>Tracheophyta</taxon>
        <taxon>Spermatophyta</taxon>
        <taxon>Magnoliopsida</taxon>
        <taxon>eudicotyledons</taxon>
        <taxon>Gunneridae</taxon>
        <taxon>Pentapetalae</taxon>
        <taxon>rosids</taxon>
        <taxon>fabids</taxon>
        <taxon>Malpighiales</taxon>
        <taxon>Linaceae</taxon>
        <taxon>Linum</taxon>
    </lineage>
</organism>
<keyword evidence="2" id="KW-1133">Transmembrane helix</keyword>
<keyword evidence="2" id="KW-0472">Membrane</keyword>
<dbReference type="AlphaFoldDB" id="A0AAV2FW96"/>
<feature type="region of interest" description="Disordered" evidence="1">
    <location>
        <begin position="101"/>
        <end position="155"/>
    </location>
</feature>
<feature type="transmembrane region" description="Helical" evidence="2">
    <location>
        <begin position="76"/>
        <end position="94"/>
    </location>
</feature>
<evidence type="ECO:0000313" key="4">
    <source>
        <dbReference type="Proteomes" id="UP001497516"/>
    </source>
</evidence>
<dbReference type="Proteomes" id="UP001497516">
    <property type="component" value="Chromosome 7"/>
</dbReference>
<name>A0AAV2FW96_9ROSI</name>